<sequence>MNITFSRWGSVALALCLNLLAGCAYRGGDVASAAAEPPSAGYSAAQGQVSGRLLVWTADFSIEVADLGKSAEQLSARMVALGGYVEEKSDDGSQRQSFVYRVPKDAFNEALGDVERSGSVLSRHVKGEDVTEQYVDVETRLKNNLALRDRFRDLLAKAKDVKDILLIEAELNRIQSEIDSMEARMRVLKDQIQMSTIRVALHQQVPPKPATIYGPLGYLYKGAEWFVIKLFVIRE</sequence>
<accession>A0A1N6RZS0</accession>
<evidence type="ECO:0000313" key="4">
    <source>
        <dbReference type="EMBL" id="SIQ34331.1"/>
    </source>
</evidence>
<feature type="coiled-coil region" evidence="1">
    <location>
        <begin position="164"/>
        <end position="191"/>
    </location>
</feature>
<reference evidence="4 5" key="1">
    <citation type="submission" date="2017-01" db="EMBL/GenBank/DDBJ databases">
        <authorList>
            <person name="Mah S.A."/>
            <person name="Swanson W.J."/>
            <person name="Moy G.W."/>
            <person name="Vacquier V.D."/>
        </authorList>
    </citation>
    <scope>NUCLEOTIDE SEQUENCE [LARGE SCALE GENOMIC DNA]</scope>
    <source>
        <strain evidence="4 5">RU36E</strain>
    </source>
</reference>
<dbReference type="Proteomes" id="UP000185841">
    <property type="component" value="Unassembled WGS sequence"/>
</dbReference>
<gene>
    <name evidence="4" type="ORF">SAMN05878282_103270</name>
</gene>
<evidence type="ECO:0000256" key="2">
    <source>
        <dbReference type="SAM" id="SignalP"/>
    </source>
</evidence>
<dbReference type="EMBL" id="FTMP01000003">
    <property type="protein sequence ID" value="SIQ34331.1"/>
    <property type="molecule type" value="Genomic_DNA"/>
</dbReference>
<proteinExistence type="predicted"/>
<feature type="domain" description="DUF4349" evidence="3">
    <location>
        <begin position="52"/>
        <end position="210"/>
    </location>
</feature>
<dbReference type="Pfam" id="PF14257">
    <property type="entry name" value="DUF4349"/>
    <property type="match status" value="1"/>
</dbReference>
<protein>
    <recommendedName>
        <fullName evidence="3">DUF4349 domain-containing protein</fullName>
    </recommendedName>
</protein>
<evidence type="ECO:0000256" key="1">
    <source>
        <dbReference type="SAM" id="Coils"/>
    </source>
</evidence>
<evidence type="ECO:0000259" key="3">
    <source>
        <dbReference type="Pfam" id="PF14257"/>
    </source>
</evidence>
<evidence type="ECO:0000313" key="5">
    <source>
        <dbReference type="Proteomes" id="UP000185841"/>
    </source>
</evidence>
<dbReference type="AlphaFoldDB" id="A0A1N6RZS0"/>
<feature type="chain" id="PRO_5013111343" description="DUF4349 domain-containing protein" evidence="2">
    <location>
        <begin position="27"/>
        <end position="235"/>
    </location>
</feature>
<dbReference type="PROSITE" id="PS51257">
    <property type="entry name" value="PROKAR_LIPOPROTEIN"/>
    <property type="match status" value="1"/>
</dbReference>
<keyword evidence="2" id="KW-0732">Signal</keyword>
<keyword evidence="1" id="KW-0175">Coiled coil</keyword>
<organism evidence="4 5">
    <name type="scientific">Aquipseudomonas alcaligenes</name>
    <name type="common">Pseudomonas alcaligenes</name>
    <dbReference type="NCBI Taxonomy" id="43263"/>
    <lineage>
        <taxon>Bacteria</taxon>
        <taxon>Pseudomonadati</taxon>
        <taxon>Pseudomonadota</taxon>
        <taxon>Gammaproteobacteria</taxon>
        <taxon>Pseudomonadales</taxon>
        <taxon>Pseudomonadaceae</taxon>
        <taxon>Aquipseudomonas</taxon>
    </lineage>
</organism>
<feature type="signal peptide" evidence="2">
    <location>
        <begin position="1"/>
        <end position="26"/>
    </location>
</feature>
<dbReference type="RefSeq" id="WP_076426244.1">
    <property type="nucleotide sequence ID" value="NZ_FTMP01000003.1"/>
</dbReference>
<name>A0A1N6RZS0_AQUAC</name>
<dbReference type="InterPro" id="IPR025645">
    <property type="entry name" value="DUF4349"/>
</dbReference>